<feature type="transmembrane region" description="Helical" evidence="1">
    <location>
        <begin position="98"/>
        <end position="117"/>
    </location>
</feature>
<evidence type="ECO:0000313" key="2">
    <source>
        <dbReference type="EMBL" id="MBL0685091.1"/>
    </source>
</evidence>
<gene>
    <name evidence="2" type="ORF">JJQ60_16285</name>
</gene>
<dbReference type="Proteomes" id="UP000651057">
    <property type="component" value="Unassembled WGS sequence"/>
</dbReference>
<proteinExistence type="predicted"/>
<feature type="transmembrane region" description="Helical" evidence="1">
    <location>
        <begin position="223"/>
        <end position="242"/>
    </location>
</feature>
<reference evidence="2" key="1">
    <citation type="submission" date="2021-01" db="EMBL/GenBank/DDBJ databases">
        <authorList>
            <person name="Zhong Y.L."/>
        </authorList>
    </citation>
    <scope>NUCLEOTIDE SEQUENCE</scope>
    <source>
        <strain evidence="2">KCTC 23302</strain>
    </source>
</reference>
<evidence type="ECO:0000313" key="3">
    <source>
        <dbReference type="Proteomes" id="UP000651057"/>
    </source>
</evidence>
<name>A0A937DCM0_9FLAO</name>
<dbReference type="AlphaFoldDB" id="A0A937DCM0"/>
<feature type="transmembrane region" description="Helical" evidence="1">
    <location>
        <begin position="162"/>
        <end position="179"/>
    </location>
</feature>
<keyword evidence="3" id="KW-1185">Reference proteome</keyword>
<feature type="transmembrane region" description="Helical" evidence="1">
    <location>
        <begin position="76"/>
        <end position="92"/>
    </location>
</feature>
<feature type="transmembrane region" description="Helical" evidence="1">
    <location>
        <begin position="200"/>
        <end position="217"/>
    </location>
</feature>
<evidence type="ECO:0000256" key="1">
    <source>
        <dbReference type="SAM" id="Phobius"/>
    </source>
</evidence>
<organism evidence="2 3">
    <name type="scientific">Aquimarina mytili</name>
    <dbReference type="NCBI Taxonomy" id="874423"/>
    <lineage>
        <taxon>Bacteria</taxon>
        <taxon>Pseudomonadati</taxon>
        <taxon>Bacteroidota</taxon>
        <taxon>Flavobacteriia</taxon>
        <taxon>Flavobacteriales</taxon>
        <taxon>Flavobacteriaceae</taxon>
        <taxon>Aquimarina</taxon>
    </lineage>
</organism>
<accession>A0A937DCM0</accession>
<keyword evidence="1" id="KW-0812">Transmembrane</keyword>
<dbReference type="RefSeq" id="WP_201922723.1">
    <property type="nucleotide sequence ID" value="NZ_BAABAX010000020.1"/>
</dbReference>
<protein>
    <recommendedName>
        <fullName evidence="4">Prenyltransferase</fullName>
    </recommendedName>
</protein>
<comment type="caution">
    <text evidence="2">The sequence shown here is derived from an EMBL/GenBank/DDBJ whole genome shotgun (WGS) entry which is preliminary data.</text>
</comment>
<feature type="transmembrane region" description="Helical" evidence="1">
    <location>
        <begin position="129"/>
        <end position="150"/>
    </location>
</feature>
<keyword evidence="1" id="KW-1133">Transmembrane helix</keyword>
<dbReference type="EMBL" id="JAERQJ010000007">
    <property type="protein sequence ID" value="MBL0685091.1"/>
    <property type="molecule type" value="Genomic_DNA"/>
</dbReference>
<feature type="transmembrane region" description="Helical" evidence="1">
    <location>
        <begin position="39"/>
        <end position="56"/>
    </location>
</feature>
<evidence type="ECO:0008006" key="4">
    <source>
        <dbReference type="Google" id="ProtNLM"/>
    </source>
</evidence>
<keyword evidence="1" id="KW-0472">Membrane</keyword>
<feature type="transmembrane region" description="Helical" evidence="1">
    <location>
        <begin position="254"/>
        <end position="274"/>
    </location>
</feature>
<sequence>METLKSIFKFYVNSSIHVALAICALVQITFLKLGTTDRYAFLLFSFLGSIAAYNFVKYSKVSKLHHRKLTRSMKGIRVLTILCSVFFVYLAFKVPYDTLMYMLPFAALTVLYAVPVFPNKRNLRSVAGIKIFIIGLVWAGATVLVPVVYVNGTFDFDFLIEIIQRFLFVVVLMLPFEIRDLQFDAETLETIPQKIGVTRTKVFGSILVVTFLLLTAVKDTLSLIEILSTILVATITLLFLWGTERQQSKYYCSFWVESVPIMWLFIILILQRLFS</sequence>
<feature type="transmembrane region" description="Helical" evidence="1">
    <location>
        <begin position="12"/>
        <end position="33"/>
    </location>
</feature>